<keyword evidence="2" id="KW-0489">Methyltransferase</keyword>
<dbReference type="Gene3D" id="3.40.50.150">
    <property type="entry name" value="Vaccinia Virus protein VP39"/>
    <property type="match status" value="1"/>
</dbReference>
<dbReference type="CDD" id="cd02440">
    <property type="entry name" value="AdoMet_MTases"/>
    <property type="match status" value="1"/>
</dbReference>
<dbReference type="Proteomes" id="UP001281003">
    <property type="component" value="Unassembled WGS sequence"/>
</dbReference>
<sequence length="371" mass="42291">MASSAPFTVEQATAAGFLPASHWQKQALEDEGIDNSNDEELTRPARLGTASLTPTVYDYRAYYGRTYHGEVGNAEAWEPNDKQHVEAMEIFHHAMMVQLDGKLYLSPLDKKKVRRVLDVGTGNGMWAIDFADQFPDAEEIIGTDVSPIQPDWVPPNVKFEIDDCNLEWTWEPNSFDFTHMRMLSGVIDDWNKLFRNAYRCCKPGGWVESMGTNAEFLSDNGSIKPGSALHQWGKVFKEGGRKLGRPFSIYEDDLQRKGMEAAGFVDIQIKDIQCPMGVWHPDPKAHERGLWYKMAIEEDLEGYLNYIFHVVLGWIPEETKAFATQAKKEWNNPDIHGYFILRVVYGRKPEPGERKSAERPRTKIQISDLLS</sequence>
<dbReference type="InterPro" id="IPR029063">
    <property type="entry name" value="SAM-dependent_MTases_sf"/>
</dbReference>
<dbReference type="PANTHER" id="PTHR43591">
    <property type="entry name" value="METHYLTRANSFERASE"/>
    <property type="match status" value="1"/>
</dbReference>
<dbReference type="AlphaFoldDB" id="A0AAE0PGV7"/>
<evidence type="ECO:0000313" key="3">
    <source>
        <dbReference type="Proteomes" id="UP001281003"/>
    </source>
</evidence>
<protein>
    <submittedName>
        <fullName evidence="2">S-adenosyl-L-methionine-dependent methyltransferase</fullName>
    </submittedName>
</protein>
<gene>
    <name evidence="2" type="ORF">B0T20DRAFT_391331</name>
</gene>
<dbReference type="PANTHER" id="PTHR43591:SF10">
    <property type="entry name" value="ABC TRANSMEMBRANE TYPE-1 DOMAIN-CONTAINING PROTEIN-RELATED"/>
    <property type="match status" value="1"/>
</dbReference>
<dbReference type="SUPFAM" id="SSF53335">
    <property type="entry name" value="S-adenosyl-L-methionine-dependent methyltransferases"/>
    <property type="match status" value="1"/>
</dbReference>
<reference evidence="2" key="1">
    <citation type="journal article" date="2023" name="Mol. Phylogenet. Evol.">
        <title>Genome-scale phylogeny and comparative genomics of the fungal order Sordariales.</title>
        <authorList>
            <person name="Hensen N."/>
            <person name="Bonometti L."/>
            <person name="Westerberg I."/>
            <person name="Brannstrom I.O."/>
            <person name="Guillou S."/>
            <person name="Cros-Aarteil S."/>
            <person name="Calhoun S."/>
            <person name="Haridas S."/>
            <person name="Kuo A."/>
            <person name="Mondo S."/>
            <person name="Pangilinan J."/>
            <person name="Riley R."/>
            <person name="LaButti K."/>
            <person name="Andreopoulos B."/>
            <person name="Lipzen A."/>
            <person name="Chen C."/>
            <person name="Yan M."/>
            <person name="Daum C."/>
            <person name="Ng V."/>
            <person name="Clum A."/>
            <person name="Steindorff A."/>
            <person name="Ohm R.A."/>
            <person name="Martin F."/>
            <person name="Silar P."/>
            <person name="Natvig D.O."/>
            <person name="Lalanne C."/>
            <person name="Gautier V."/>
            <person name="Ament-Velasquez S.L."/>
            <person name="Kruys A."/>
            <person name="Hutchinson M.I."/>
            <person name="Powell A.J."/>
            <person name="Barry K."/>
            <person name="Miller A.N."/>
            <person name="Grigoriev I.V."/>
            <person name="Debuchy R."/>
            <person name="Gladieux P."/>
            <person name="Hiltunen Thoren M."/>
            <person name="Johannesson H."/>
        </authorList>
    </citation>
    <scope>NUCLEOTIDE SEQUENCE</scope>
    <source>
        <strain evidence="2">FGSC 1904</strain>
    </source>
</reference>
<organism evidence="2 3">
    <name type="scientific">Sordaria brevicollis</name>
    <dbReference type="NCBI Taxonomy" id="83679"/>
    <lineage>
        <taxon>Eukaryota</taxon>
        <taxon>Fungi</taxon>
        <taxon>Dikarya</taxon>
        <taxon>Ascomycota</taxon>
        <taxon>Pezizomycotina</taxon>
        <taxon>Sordariomycetes</taxon>
        <taxon>Sordariomycetidae</taxon>
        <taxon>Sordariales</taxon>
        <taxon>Sordariaceae</taxon>
        <taxon>Sordaria</taxon>
    </lineage>
</organism>
<keyword evidence="3" id="KW-1185">Reference proteome</keyword>
<dbReference type="GO" id="GO:0008168">
    <property type="term" value="F:methyltransferase activity"/>
    <property type="evidence" value="ECO:0007669"/>
    <property type="project" value="UniProtKB-KW"/>
</dbReference>
<dbReference type="EMBL" id="JAUTDP010000004">
    <property type="protein sequence ID" value="KAK3399766.1"/>
    <property type="molecule type" value="Genomic_DNA"/>
</dbReference>
<reference evidence="2" key="2">
    <citation type="submission" date="2023-07" db="EMBL/GenBank/DDBJ databases">
        <authorList>
            <consortium name="Lawrence Berkeley National Laboratory"/>
            <person name="Haridas S."/>
            <person name="Hensen N."/>
            <person name="Bonometti L."/>
            <person name="Westerberg I."/>
            <person name="Brannstrom I.O."/>
            <person name="Guillou S."/>
            <person name="Cros-Aarteil S."/>
            <person name="Calhoun S."/>
            <person name="Kuo A."/>
            <person name="Mondo S."/>
            <person name="Pangilinan J."/>
            <person name="Riley R."/>
            <person name="LaButti K."/>
            <person name="Andreopoulos B."/>
            <person name="Lipzen A."/>
            <person name="Chen C."/>
            <person name="Yanf M."/>
            <person name="Daum C."/>
            <person name="Ng V."/>
            <person name="Clum A."/>
            <person name="Steindorff A."/>
            <person name="Ohm R."/>
            <person name="Martin F."/>
            <person name="Silar P."/>
            <person name="Natvig D."/>
            <person name="Lalanne C."/>
            <person name="Gautier V."/>
            <person name="Ament-velasquez S.L."/>
            <person name="Kruys A."/>
            <person name="Hutchinson M.I."/>
            <person name="Powell A.J."/>
            <person name="Barry K."/>
            <person name="Miller A.N."/>
            <person name="Grigoriev I.V."/>
            <person name="Debuchy R."/>
            <person name="Gladieux P."/>
            <person name="Thoren M.H."/>
            <person name="Johannesson H."/>
        </authorList>
    </citation>
    <scope>NUCLEOTIDE SEQUENCE</scope>
    <source>
        <strain evidence="2">FGSC 1904</strain>
    </source>
</reference>
<keyword evidence="2" id="KW-0808">Transferase</keyword>
<comment type="caution">
    <text evidence="2">The sequence shown here is derived from an EMBL/GenBank/DDBJ whole genome shotgun (WGS) entry which is preliminary data.</text>
</comment>
<evidence type="ECO:0000313" key="2">
    <source>
        <dbReference type="EMBL" id="KAK3399766.1"/>
    </source>
</evidence>
<accession>A0AAE0PGV7</accession>
<evidence type="ECO:0000256" key="1">
    <source>
        <dbReference type="ARBA" id="ARBA00038158"/>
    </source>
</evidence>
<dbReference type="Pfam" id="PF13489">
    <property type="entry name" value="Methyltransf_23"/>
    <property type="match status" value="1"/>
</dbReference>
<comment type="similarity">
    <text evidence="1">Belongs to the methyltransferase superfamily. LaeA methyltransferase family.</text>
</comment>
<name>A0AAE0PGV7_SORBR</name>
<proteinExistence type="inferred from homology"/>
<dbReference type="GO" id="GO:0032259">
    <property type="term" value="P:methylation"/>
    <property type="evidence" value="ECO:0007669"/>
    <property type="project" value="UniProtKB-KW"/>
</dbReference>